<evidence type="ECO:0008006" key="13">
    <source>
        <dbReference type="Google" id="ProtNLM"/>
    </source>
</evidence>
<dbReference type="HOGENOM" id="CLU_119497_0_0_11"/>
<dbReference type="AlphaFoldDB" id="A0A0E3TQT3"/>
<dbReference type="Proteomes" id="UP000180043">
    <property type="component" value="Unassembled WGS sequence"/>
</dbReference>
<evidence type="ECO:0000256" key="3">
    <source>
        <dbReference type="ARBA" id="ARBA00022475"/>
    </source>
</evidence>
<evidence type="ECO:0000313" key="12">
    <source>
        <dbReference type="Proteomes" id="UP000180113"/>
    </source>
</evidence>
<comment type="similarity">
    <text evidence="2">Belongs to the MmpS family.</text>
</comment>
<protein>
    <recommendedName>
        <fullName evidence="13">Membrane protein MmpS</fullName>
    </recommendedName>
</protein>
<dbReference type="InterPro" id="IPR008693">
    <property type="entry name" value="MmpS"/>
</dbReference>
<keyword evidence="6" id="KW-0472">Membrane</keyword>
<evidence type="ECO:0000313" key="8">
    <source>
        <dbReference type="EMBL" id="OHU59467.1"/>
    </source>
</evidence>
<gene>
    <name evidence="7" type="ORF">BKG62_00195</name>
    <name evidence="8" type="ORF">BKG82_02420</name>
    <name evidence="9" type="ORF">BKG84_00865</name>
</gene>
<dbReference type="Pfam" id="PF05423">
    <property type="entry name" value="Mycobact_memb"/>
    <property type="match status" value="1"/>
</dbReference>
<dbReference type="Proteomes" id="UP000179441">
    <property type="component" value="Unassembled WGS sequence"/>
</dbReference>
<dbReference type="Proteomes" id="UP000180113">
    <property type="component" value="Unassembled WGS sequence"/>
</dbReference>
<proteinExistence type="inferred from homology"/>
<evidence type="ECO:0000313" key="10">
    <source>
        <dbReference type="Proteomes" id="UP000179441"/>
    </source>
</evidence>
<accession>A0A0E3TQT3</accession>
<keyword evidence="10" id="KW-1185">Reference proteome</keyword>
<evidence type="ECO:0000256" key="5">
    <source>
        <dbReference type="ARBA" id="ARBA00022989"/>
    </source>
</evidence>
<dbReference type="InterPro" id="IPR038468">
    <property type="entry name" value="MmpS_C"/>
</dbReference>
<dbReference type="EMBL" id="MLIQ01000011">
    <property type="protein sequence ID" value="OHU59467.1"/>
    <property type="molecule type" value="Genomic_DNA"/>
</dbReference>
<evidence type="ECO:0000256" key="1">
    <source>
        <dbReference type="ARBA" id="ARBA00004236"/>
    </source>
</evidence>
<dbReference type="GO" id="GO:0005886">
    <property type="term" value="C:plasma membrane"/>
    <property type="evidence" value="ECO:0007669"/>
    <property type="project" value="UniProtKB-SubCell"/>
</dbReference>
<comment type="caution">
    <text evidence="9">The sequence shown here is derived from an EMBL/GenBank/DDBJ whole genome shotgun (WGS) entry which is preliminary data.</text>
</comment>
<organism evidence="9 10">
    <name type="scientific">Mycobacteroides chelonae</name>
    <name type="common">Mycobacterium chelonae</name>
    <dbReference type="NCBI Taxonomy" id="1774"/>
    <lineage>
        <taxon>Bacteria</taxon>
        <taxon>Bacillati</taxon>
        <taxon>Actinomycetota</taxon>
        <taxon>Actinomycetes</taxon>
        <taxon>Mycobacteriales</taxon>
        <taxon>Mycobacteriaceae</taxon>
        <taxon>Mycobacteroides</taxon>
    </lineage>
</organism>
<reference evidence="10 11" key="2">
    <citation type="submission" date="2016-10" db="EMBL/GenBank/DDBJ databases">
        <title>Evaluation of Human, Veterinary and Environmental Mycobacterium chelonae Isolates by Core Genome Phylogenomic Analysis, Targeted Gene Comparison, and Anti-microbial Susceptibility Patterns: A Tale of Mistaken Identities.</title>
        <authorList>
            <person name="Fogelson S.B."/>
            <person name="Camus A.C."/>
            <person name="Lorenz W."/>
            <person name="Vasireddy R."/>
            <person name="Vasireddy S."/>
            <person name="Smith T."/>
            <person name="Brown-Elliott B.A."/>
            <person name="Wallace R.J.Jr."/>
            <person name="Hasan N.A."/>
            <person name="Reischl U."/>
            <person name="Sanchez S."/>
        </authorList>
    </citation>
    <scope>NUCLEOTIDE SEQUENCE [LARGE SCALE GENOMIC DNA]</scope>
    <source>
        <strain evidence="8 11">15515</strain>
        <strain evidence="9 10">15518</strain>
    </source>
</reference>
<dbReference type="EMBL" id="MLHW01000001">
    <property type="protein sequence ID" value="OHT54684.1"/>
    <property type="molecule type" value="Genomic_DNA"/>
</dbReference>
<evidence type="ECO:0000256" key="6">
    <source>
        <dbReference type="ARBA" id="ARBA00023136"/>
    </source>
</evidence>
<keyword evidence="3" id="KW-1003">Cell membrane</keyword>
<sequence length="137" mass="14528">MRNAWVYLVVLAVLTVAALFILKLRSSEIPDEAAGTVSRLPTLGTLSERTIQYEAVGPDGTPATVSYLDDEGHNQNVNTVLPWQEALRTVEPSLVTSMVVQSNSSGVGCRITVNGKVRDEQVATASGGIASCKVQVA</sequence>
<reference evidence="7 12" key="1">
    <citation type="submission" date="2016-10" db="EMBL/GenBank/DDBJ databases">
        <title>Evaluation of Human, Animal and Environmental Mycobacterium chelonae Isolates by Core Genome Phylogenomic Analysis, Targeted Gene Comparison, and Anti-microbial Susceptibility Patterns: A Tale of Mistaken Identities.</title>
        <authorList>
            <person name="Fogelson S.B."/>
            <person name="Camus A.C."/>
            <person name="Lorenz W."/>
            <person name="Vasireddy R."/>
            <person name="Vasireddy S."/>
            <person name="Smith T."/>
            <person name="Brown-Elliott B.A."/>
            <person name="Wallace R.J.Jr."/>
            <person name="Hasan N.A."/>
            <person name="Reischl U."/>
            <person name="Sanchez S."/>
        </authorList>
    </citation>
    <scope>NUCLEOTIDE SEQUENCE [LARGE SCALE GENOMIC DNA]</scope>
    <source>
        <strain evidence="7 12">42895</strain>
    </source>
</reference>
<evidence type="ECO:0000313" key="11">
    <source>
        <dbReference type="Proteomes" id="UP000180043"/>
    </source>
</evidence>
<comment type="subcellular location">
    <subcellularLocation>
        <location evidence="1">Cell membrane</location>
    </subcellularLocation>
</comment>
<dbReference type="Gene3D" id="2.60.40.2880">
    <property type="entry name" value="MmpS1-5, C-terminal soluble domain"/>
    <property type="match status" value="1"/>
</dbReference>
<keyword evidence="5" id="KW-1133">Transmembrane helix</keyword>
<evidence type="ECO:0000256" key="2">
    <source>
        <dbReference type="ARBA" id="ARBA00007531"/>
    </source>
</evidence>
<name>A0A0E3TQT3_MYCCH</name>
<keyword evidence="4" id="KW-0812">Transmembrane</keyword>
<evidence type="ECO:0000256" key="4">
    <source>
        <dbReference type="ARBA" id="ARBA00022692"/>
    </source>
</evidence>
<evidence type="ECO:0000313" key="7">
    <source>
        <dbReference type="EMBL" id="OHT54684.1"/>
    </source>
</evidence>
<dbReference type="EMBL" id="MLIS01000001">
    <property type="protein sequence ID" value="OHU77170.1"/>
    <property type="molecule type" value="Genomic_DNA"/>
</dbReference>
<dbReference type="PATRIC" id="fig|1774.35.peg.2142"/>
<evidence type="ECO:0000313" key="9">
    <source>
        <dbReference type="EMBL" id="OHU77170.1"/>
    </source>
</evidence>